<reference evidence="2 3" key="1">
    <citation type="submission" date="2018-06" db="EMBL/GenBank/DDBJ databases">
        <title>OYT1 Genome Sequencing.</title>
        <authorList>
            <person name="Kato S."/>
            <person name="Itoh T."/>
            <person name="Ohkuma M."/>
        </authorList>
    </citation>
    <scope>NUCLEOTIDE SEQUENCE [LARGE SCALE GENOMIC DNA]</scope>
    <source>
        <strain evidence="2 3">OYT1</strain>
    </source>
</reference>
<feature type="transmembrane region" description="Helical" evidence="1">
    <location>
        <begin position="283"/>
        <end position="300"/>
    </location>
</feature>
<protein>
    <submittedName>
        <fullName evidence="2">Uncharacterized protein</fullName>
    </submittedName>
</protein>
<proteinExistence type="predicted"/>
<dbReference type="Proteomes" id="UP000033070">
    <property type="component" value="Chromosome"/>
</dbReference>
<evidence type="ECO:0000313" key="2">
    <source>
        <dbReference type="EMBL" id="BBE51195.1"/>
    </source>
</evidence>
<gene>
    <name evidence="2" type="ORF">OYT1_ch1650</name>
</gene>
<keyword evidence="1" id="KW-0472">Membrane</keyword>
<keyword evidence="3" id="KW-1185">Reference proteome</keyword>
<organism evidence="2 3">
    <name type="scientific">Ferriphaselus amnicola</name>
    <dbReference type="NCBI Taxonomy" id="1188319"/>
    <lineage>
        <taxon>Bacteria</taxon>
        <taxon>Pseudomonadati</taxon>
        <taxon>Pseudomonadota</taxon>
        <taxon>Betaproteobacteria</taxon>
        <taxon>Nitrosomonadales</taxon>
        <taxon>Gallionellaceae</taxon>
        <taxon>Ferriphaselus</taxon>
    </lineage>
</organism>
<evidence type="ECO:0000313" key="3">
    <source>
        <dbReference type="Proteomes" id="UP000033070"/>
    </source>
</evidence>
<dbReference type="AlphaFoldDB" id="A0A2Z6GDB1"/>
<dbReference type="EMBL" id="AP018738">
    <property type="protein sequence ID" value="BBE51195.1"/>
    <property type="molecule type" value="Genomic_DNA"/>
</dbReference>
<name>A0A2Z6GDB1_9PROT</name>
<feature type="transmembrane region" description="Helical" evidence="1">
    <location>
        <begin position="349"/>
        <end position="371"/>
    </location>
</feature>
<accession>A0A2Z6GDB1</accession>
<dbReference type="RefSeq" id="WP_062627748.1">
    <property type="nucleotide sequence ID" value="NZ_AP018738.1"/>
</dbReference>
<dbReference type="OrthoDB" id="7553681at2"/>
<sequence length="382" mass="43604">MQQLPHDDLDLAILIFKHLRNSRIEDGHLYGTLDTSLSIDDVANALEKVRLDVTHNTHSRDIEMRLPSNFFCSMEDILKAPLRRLSYPERFYLKDIDYQYSGDRNSAPQIVRQYIAAIQLFSSLEKSADHIGGIAGDKSLVFLQKTKVEISSKYFDKDLRDISHLSEFESEYINSDTHQEQKRTIIKTALFELFQGTGKIAFSDVLARFDEIFDKVQSSYQLYVAEFSFQKVKAEVEKEKLDAMIKLNKVFSDVQSQLLAVPVALVLVGGQMEDKASWTGKNILIWLGALIFAILMDLLIRNQLHTLNAVKQEIDQQRQQITSKYSAVANRFSGIYKDINDRHNHQKGLITTVDALVAIALTVTTWMLLYYSGALPSGPFFH</sequence>
<dbReference type="KEGG" id="fam:OYT1_ch1650"/>
<evidence type="ECO:0000256" key="1">
    <source>
        <dbReference type="SAM" id="Phobius"/>
    </source>
</evidence>
<keyword evidence="1" id="KW-1133">Transmembrane helix</keyword>
<keyword evidence="1" id="KW-0812">Transmembrane</keyword>